<keyword evidence="2" id="KW-1185">Reference proteome</keyword>
<dbReference type="AlphaFoldDB" id="A0A410P3M3"/>
<gene>
    <name evidence="1" type="ORF">BU251_02495</name>
</gene>
<name>A0A410P3M3_VELA1</name>
<protein>
    <submittedName>
        <fullName evidence="1">Uncharacterized protein</fullName>
    </submittedName>
</protein>
<organism evidence="1 2">
    <name type="scientific">Velamenicoccus archaeovorus</name>
    <dbReference type="NCBI Taxonomy" id="1930593"/>
    <lineage>
        <taxon>Bacteria</taxon>
        <taxon>Pseudomonadati</taxon>
        <taxon>Candidatus Omnitrophota</taxon>
        <taxon>Candidatus Velamenicoccus</taxon>
    </lineage>
</organism>
<reference evidence="1 2" key="1">
    <citation type="submission" date="2017-01" db="EMBL/GenBank/DDBJ databases">
        <title>First insights into the biology of 'candidatus Vampirococcus archaeovorus'.</title>
        <authorList>
            <person name="Kizina J."/>
            <person name="Jordan S."/>
            <person name="Stueber K."/>
            <person name="Reinhardt R."/>
            <person name="Harder J."/>
        </authorList>
    </citation>
    <scope>NUCLEOTIDE SEQUENCE [LARGE SCALE GENOMIC DNA]</scope>
    <source>
        <strain evidence="1 2">LiM</strain>
    </source>
</reference>
<dbReference type="EMBL" id="CP019384">
    <property type="protein sequence ID" value="QAT16678.1"/>
    <property type="molecule type" value="Genomic_DNA"/>
</dbReference>
<dbReference type="Proteomes" id="UP000287243">
    <property type="component" value="Chromosome"/>
</dbReference>
<evidence type="ECO:0000313" key="1">
    <source>
        <dbReference type="EMBL" id="QAT16678.1"/>
    </source>
</evidence>
<sequence>MRTSIAAFRPFSIFCALLIVFGLVLTDAFGESAAVNGAEDAIPLRLKTGMVTQAEFPEKIADVTKSVSSDFLEVETLGNRMFLLPLKNFDSYLHVVTEDNISYCLHLIMDNVEAPTCIEIKKRTQSKEKVQGYGVMNTVELMKVLLKGEEPPGAAIAGSSGQEVFNNGVFRISTDKVYELGGGAKALVLRFENLMDKPIVLPIENIELPGLVAVSVDAQVLGPRPRTQAKNSSSSMTKAYMIIEPQDQ</sequence>
<dbReference type="KEGG" id="vai:BU251_02495"/>
<proteinExistence type="predicted"/>
<evidence type="ECO:0000313" key="2">
    <source>
        <dbReference type="Proteomes" id="UP000287243"/>
    </source>
</evidence>
<dbReference type="RefSeq" id="WP_128699316.1">
    <property type="nucleotide sequence ID" value="NZ_CP019384.1"/>
</dbReference>
<accession>A0A410P3M3</accession>